<proteinExistence type="predicted"/>
<feature type="domain" description="DUF7973" evidence="2">
    <location>
        <begin position="3"/>
        <end position="150"/>
    </location>
</feature>
<feature type="transmembrane region" description="Helical" evidence="1">
    <location>
        <begin position="27"/>
        <end position="44"/>
    </location>
</feature>
<protein>
    <recommendedName>
        <fullName evidence="2">DUF7973 domain-containing protein</fullName>
    </recommendedName>
</protein>
<feature type="transmembrane region" description="Helical" evidence="1">
    <location>
        <begin position="56"/>
        <end position="77"/>
    </location>
</feature>
<dbReference type="EMBL" id="JAUJEA010000004">
    <property type="protein sequence ID" value="MDN5202356.1"/>
    <property type="molecule type" value="Genomic_DNA"/>
</dbReference>
<evidence type="ECO:0000256" key="1">
    <source>
        <dbReference type="SAM" id="Phobius"/>
    </source>
</evidence>
<keyword evidence="4" id="KW-1185">Reference proteome</keyword>
<organism evidence="3 4">
    <name type="scientific">Splendidivirga corallicola</name>
    <dbReference type="NCBI Taxonomy" id="3051826"/>
    <lineage>
        <taxon>Bacteria</taxon>
        <taxon>Pseudomonadati</taxon>
        <taxon>Bacteroidota</taxon>
        <taxon>Cytophagia</taxon>
        <taxon>Cytophagales</taxon>
        <taxon>Splendidivirgaceae</taxon>
        <taxon>Splendidivirga</taxon>
    </lineage>
</organism>
<keyword evidence="1" id="KW-0472">Membrane</keyword>
<evidence type="ECO:0000313" key="3">
    <source>
        <dbReference type="EMBL" id="MDN5202356.1"/>
    </source>
</evidence>
<feature type="transmembrane region" description="Helical" evidence="1">
    <location>
        <begin position="175"/>
        <end position="196"/>
    </location>
</feature>
<sequence length="326" mass="34482">MELSDITYLILAFCGGMIGTSLGGLNAFVLCGLSAVIGTVYAMITGDQSFNQYITWGPLLSPHIAFGGAVAGAAYAAKIKKIETGRDISSALMGINQPSVLLIAGGFGMLGEVVRRGLILLPSVEGLPATNEIAMALIVSGLVVRLLFGKTGLFGSLQPNQSRWKTDVSAEWQPWSLPSLQLVLVGIAFSLPAAFINNTIPDSTGLIFGFAAISLIFFQAGATIPVTHHIVLAAEYATVITGNLWWGACFGLLSAFVAELAACLFLTHGDTHIDPPAIALIVIYSLLPLLLSTTSIFQFVGYVPVSLFFLLAVLGLLFFRWLKGKA</sequence>
<comment type="caution">
    <text evidence="3">The sequence shown here is derived from an EMBL/GenBank/DDBJ whole genome shotgun (WGS) entry which is preliminary data.</text>
</comment>
<reference evidence="3" key="1">
    <citation type="submission" date="2023-06" db="EMBL/GenBank/DDBJ databases">
        <title>Genomic of Parafulvivirga corallium.</title>
        <authorList>
            <person name="Wang G."/>
        </authorList>
    </citation>
    <scope>NUCLEOTIDE SEQUENCE</scope>
    <source>
        <strain evidence="3">BMA10</strain>
    </source>
</reference>
<accession>A0ABT8KNR8</accession>
<evidence type="ECO:0000259" key="2">
    <source>
        <dbReference type="Pfam" id="PF25928"/>
    </source>
</evidence>
<dbReference type="InterPro" id="IPR058279">
    <property type="entry name" value="DUF7973"/>
</dbReference>
<feature type="transmembrane region" description="Helical" evidence="1">
    <location>
        <begin position="303"/>
        <end position="322"/>
    </location>
</feature>
<keyword evidence="1" id="KW-0812">Transmembrane</keyword>
<name>A0ABT8KNR8_9BACT</name>
<evidence type="ECO:0000313" key="4">
    <source>
        <dbReference type="Proteomes" id="UP001172082"/>
    </source>
</evidence>
<dbReference type="Pfam" id="PF25928">
    <property type="entry name" value="DUF7973"/>
    <property type="match status" value="2"/>
</dbReference>
<feature type="transmembrane region" description="Helical" evidence="1">
    <location>
        <begin position="244"/>
        <end position="266"/>
    </location>
</feature>
<dbReference type="RefSeq" id="WP_346752381.1">
    <property type="nucleotide sequence ID" value="NZ_JAUJEA010000004.1"/>
</dbReference>
<keyword evidence="1" id="KW-1133">Transmembrane helix</keyword>
<feature type="transmembrane region" description="Helical" evidence="1">
    <location>
        <begin position="203"/>
        <end position="224"/>
    </location>
</feature>
<dbReference type="Proteomes" id="UP001172082">
    <property type="component" value="Unassembled WGS sequence"/>
</dbReference>
<feature type="domain" description="DUF7973" evidence="2">
    <location>
        <begin position="170"/>
        <end position="305"/>
    </location>
</feature>
<feature type="transmembrane region" description="Helical" evidence="1">
    <location>
        <begin position="278"/>
        <end position="297"/>
    </location>
</feature>
<gene>
    <name evidence="3" type="ORF">QQ008_13300</name>
</gene>